<feature type="domain" description="Secretion system C-terminal sorting" evidence="2">
    <location>
        <begin position="288"/>
        <end position="359"/>
    </location>
</feature>
<dbReference type="EMBL" id="QKTW01000019">
    <property type="protein sequence ID" value="PZF72240.1"/>
    <property type="molecule type" value="Genomic_DNA"/>
</dbReference>
<feature type="chain" id="PRO_5016038101" evidence="1">
    <location>
        <begin position="30"/>
        <end position="365"/>
    </location>
</feature>
<proteinExistence type="predicted"/>
<gene>
    <name evidence="4" type="ORF">DN068_15025</name>
</gene>
<dbReference type="Pfam" id="PF20009">
    <property type="entry name" value="GEVED"/>
    <property type="match status" value="1"/>
</dbReference>
<dbReference type="InterPro" id="IPR026444">
    <property type="entry name" value="Secre_tail"/>
</dbReference>
<keyword evidence="5" id="KW-1185">Reference proteome</keyword>
<dbReference type="Pfam" id="PF18962">
    <property type="entry name" value="Por_Secre_tail"/>
    <property type="match status" value="1"/>
</dbReference>
<evidence type="ECO:0000313" key="4">
    <source>
        <dbReference type="EMBL" id="PZF72240.1"/>
    </source>
</evidence>
<sequence>MRNMYAKNLARVAAMFSLCCLAMPQMAQAQTYCTPAYTTGCSLGDRIEALTLNGDNGSVLYDPAASCASGGSYYVDKTALGVTVHANASYTLSLHTNAISGYDNAKVWVDFNNDKTFSDPGELVGSSTLIKNTTSTLQVTFPSGIVQGSYRMRVRVNVDPSLSSLTPCGSTNLGEARDYIVTFAIAPLEMHLLSFNGKASNAVNNLYWVVSGNDDNNPFIVQRSADGRSFSDLGTVANTAGNNFAFTDERPLSGTNFYRLAMKNNNGEWSYSQVINIAREYSGDLMSIYPNPAKGNVHIAYTSAENATARAIISDMSGRAIWSEDVILNAGNNDIQVLLPQMTAGNYILQLQNTVIHQTARLSVY</sequence>
<protein>
    <submittedName>
        <fullName evidence="4">Uncharacterized protein</fullName>
    </submittedName>
</protein>
<evidence type="ECO:0000313" key="5">
    <source>
        <dbReference type="Proteomes" id="UP000248745"/>
    </source>
</evidence>
<reference evidence="4 5" key="1">
    <citation type="submission" date="2018-06" db="EMBL/GenBank/DDBJ databases">
        <title>Mucibacter soli gen. nov., sp. nov., a new member of the family Chitinophagaceae producing mucin.</title>
        <authorList>
            <person name="Kim M.-K."/>
            <person name="Park S."/>
            <person name="Kim T.-S."/>
            <person name="Joung Y."/>
            <person name="Han J.-H."/>
            <person name="Kim S.B."/>
        </authorList>
    </citation>
    <scope>NUCLEOTIDE SEQUENCE [LARGE SCALE GENOMIC DNA]</scope>
    <source>
        <strain evidence="4 5">R1-15</strain>
    </source>
</reference>
<dbReference type="InterPro" id="IPR045474">
    <property type="entry name" value="GEVED"/>
</dbReference>
<accession>A0A2W2AJ20</accession>
<dbReference type="RefSeq" id="WP_110999751.1">
    <property type="nucleotide sequence ID" value="NZ_QKTW01000019.1"/>
</dbReference>
<evidence type="ECO:0000256" key="1">
    <source>
        <dbReference type="SAM" id="SignalP"/>
    </source>
</evidence>
<evidence type="ECO:0000259" key="3">
    <source>
        <dbReference type="Pfam" id="PF20009"/>
    </source>
</evidence>
<comment type="caution">
    <text evidence="4">The sequence shown here is derived from an EMBL/GenBank/DDBJ whole genome shotgun (WGS) entry which is preliminary data.</text>
</comment>
<dbReference type="OrthoDB" id="662308at2"/>
<dbReference type="AlphaFoldDB" id="A0A2W2AJ20"/>
<keyword evidence="1" id="KW-0732">Signal</keyword>
<dbReference type="Proteomes" id="UP000248745">
    <property type="component" value="Unassembled WGS sequence"/>
</dbReference>
<organism evidence="4 5">
    <name type="scientific">Taibaiella soli</name>
    <dbReference type="NCBI Taxonomy" id="1649169"/>
    <lineage>
        <taxon>Bacteria</taxon>
        <taxon>Pseudomonadati</taxon>
        <taxon>Bacteroidota</taxon>
        <taxon>Chitinophagia</taxon>
        <taxon>Chitinophagales</taxon>
        <taxon>Chitinophagaceae</taxon>
        <taxon>Taibaiella</taxon>
    </lineage>
</organism>
<name>A0A2W2AJ20_9BACT</name>
<dbReference type="NCBIfam" id="TIGR04183">
    <property type="entry name" value="Por_Secre_tail"/>
    <property type="match status" value="1"/>
</dbReference>
<feature type="domain" description="GEVED" evidence="3">
    <location>
        <begin position="105"/>
        <end position="182"/>
    </location>
</feature>
<feature type="signal peptide" evidence="1">
    <location>
        <begin position="1"/>
        <end position="29"/>
    </location>
</feature>
<evidence type="ECO:0000259" key="2">
    <source>
        <dbReference type="Pfam" id="PF18962"/>
    </source>
</evidence>